<dbReference type="Gene3D" id="3.40.50.410">
    <property type="entry name" value="von Willebrand factor, type A domain"/>
    <property type="match status" value="1"/>
</dbReference>
<dbReference type="AlphaFoldDB" id="A0A1M5XAV0"/>
<dbReference type="InterPro" id="IPR002035">
    <property type="entry name" value="VWF_A"/>
</dbReference>
<reference evidence="2 3" key="1">
    <citation type="submission" date="2016-11" db="EMBL/GenBank/DDBJ databases">
        <authorList>
            <person name="Jaros S."/>
            <person name="Januszkiewicz K."/>
            <person name="Wedrychowicz H."/>
        </authorList>
    </citation>
    <scope>NUCLEOTIDE SEQUENCE [LARGE SCALE GENOMIC DNA]</scope>
    <source>
        <strain evidence="2 3">DSM 9705</strain>
    </source>
</reference>
<proteinExistence type="predicted"/>
<keyword evidence="3" id="KW-1185">Reference proteome</keyword>
<dbReference type="Proteomes" id="UP000184139">
    <property type="component" value="Unassembled WGS sequence"/>
</dbReference>
<dbReference type="SMART" id="SM00327">
    <property type="entry name" value="VWA"/>
    <property type="match status" value="1"/>
</dbReference>
<evidence type="ECO:0000259" key="1">
    <source>
        <dbReference type="SMART" id="SM00327"/>
    </source>
</evidence>
<accession>A0A1M5XAV0</accession>
<feature type="domain" description="VWFA" evidence="1">
    <location>
        <begin position="63"/>
        <end position="225"/>
    </location>
</feature>
<protein>
    <submittedName>
        <fullName evidence="2">Secreted protein containing Ig-like domain and vWFA domain</fullName>
    </submittedName>
</protein>
<dbReference type="EMBL" id="FQXS01000018">
    <property type="protein sequence ID" value="SHH96762.1"/>
    <property type="molecule type" value="Genomic_DNA"/>
</dbReference>
<dbReference type="STRING" id="1121409.SAMN02745124_02927"/>
<dbReference type="Pfam" id="PF13519">
    <property type="entry name" value="VWA_2"/>
    <property type="match status" value="1"/>
</dbReference>
<dbReference type="InterPro" id="IPR036465">
    <property type="entry name" value="vWFA_dom_sf"/>
</dbReference>
<dbReference type="CDD" id="cd00198">
    <property type="entry name" value="vWFA"/>
    <property type="match status" value="1"/>
</dbReference>
<evidence type="ECO:0000313" key="3">
    <source>
        <dbReference type="Proteomes" id="UP000184139"/>
    </source>
</evidence>
<name>A0A1M5XAV0_9BACT</name>
<gene>
    <name evidence="2" type="ORF">SAMN02745124_02927</name>
</gene>
<sequence length="582" mass="62944">MRWVSRSFFVFFVSLCLVFYGQPSLGEPMLDADRTVDKTIIHPGQPVEVTLTLTGDHEAQCASTALAVVLDVSGSLADWHGQLSAAIIGSLPYIDFQNDQVAVSTFNQNYNVLQSWQGSNEASVILAFTKLQAGGGTNIPNALRKTNTLLEAAPGNPACKAALFVTDGQDSCPDQTDMDLAKNNGWTYAFIGVGFQNQNVLKCMEIGTGGTYYDTTQPPYSNALDGAIRAAVDDFIRKALRIVAPSNIVVTEKLTNEVEVTATEAPNPPPNQANPNAFVQAAAPAWAALKTTGSATLPAIDRLDIESNGAVAEYSLHYTITVDECDPLYTTYFKIDAPDASVVYDLPGLGVRSVKANPISISVHPCAVEFSKWWDSEAHRLRLSFANHYPYVAEGFQVLEILNPPLKIRRAMPQPQSGGVGFSHARFDLPPLAPGASHEITLAISPSSPLPQSNQPFPVNAVKDPYFSFIVPWYATTISPASSDHTTLKQAIQTGLVSSPAKNVLEKAAYAVPHAHNTEATVGTPVKPAGSTPWPGFDWRVPGSTGDFLIRSEGTSYVIYVAHRQWQYNFPPLPVSRDELNH</sequence>
<dbReference type="SUPFAM" id="SSF53300">
    <property type="entry name" value="vWA-like"/>
    <property type="match status" value="1"/>
</dbReference>
<evidence type="ECO:0000313" key="2">
    <source>
        <dbReference type="EMBL" id="SHH96762.1"/>
    </source>
</evidence>
<organism evidence="2 3">
    <name type="scientific">Desulfofustis glycolicus DSM 9705</name>
    <dbReference type="NCBI Taxonomy" id="1121409"/>
    <lineage>
        <taxon>Bacteria</taxon>
        <taxon>Pseudomonadati</taxon>
        <taxon>Thermodesulfobacteriota</taxon>
        <taxon>Desulfobulbia</taxon>
        <taxon>Desulfobulbales</taxon>
        <taxon>Desulfocapsaceae</taxon>
        <taxon>Desulfofustis</taxon>
    </lineage>
</organism>